<dbReference type="Proteomes" id="UP000006039">
    <property type="component" value="Unassembled WGS sequence"/>
</dbReference>
<reference evidence="2" key="3">
    <citation type="submission" date="2010-09" db="EMBL/GenBank/DDBJ databases">
        <title>Annotation of Gaeumannomyces graminis var. tritici R3-111a-1.</title>
        <authorList>
            <consortium name="The Broad Institute Genome Sequencing Platform"/>
            <person name="Ma L.-J."/>
            <person name="Dead R."/>
            <person name="Young S.K."/>
            <person name="Zeng Q."/>
            <person name="Gargeya S."/>
            <person name="Fitzgerald M."/>
            <person name="Haas B."/>
            <person name="Abouelleil A."/>
            <person name="Alvarado L."/>
            <person name="Arachchi H.M."/>
            <person name="Berlin A."/>
            <person name="Brown A."/>
            <person name="Chapman S.B."/>
            <person name="Chen Z."/>
            <person name="Dunbar C."/>
            <person name="Freedman E."/>
            <person name="Gearin G."/>
            <person name="Gellesch M."/>
            <person name="Goldberg J."/>
            <person name="Griggs A."/>
            <person name="Gujja S."/>
            <person name="Heiman D."/>
            <person name="Howarth C."/>
            <person name="Larson L."/>
            <person name="Lui A."/>
            <person name="MacDonald P.J.P."/>
            <person name="Mehta T."/>
            <person name="Montmayeur A."/>
            <person name="Murphy C."/>
            <person name="Neiman D."/>
            <person name="Pearson M."/>
            <person name="Priest M."/>
            <person name="Roberts A."/>
            <person name="Saif S."/>
            <person name="Shea T."/>
            <person name="Shenoy N."/>
            <person name="Sisk P."/>
            <person name="Stolte C."/>
            <person name="Sykes S."/>
            <person name="Yandava C."/>
            <person name="Wortman J."/>
            <person name="Nusbaum C."/>
            <person name="Birren B."/>
        </authorList>
    </citation>
    <scope>NUCLEOTIDE SEQUENCE</scope>
    <source>
        <strain evidence="2">R3-111a-1</strain>
    </source>
</reference>
<keyword evidence="4" id="KW-1185">Reference proteome</keyword>
<dbReference type="VEuPathDB" id="FungiDB:GGTG_08312"/>
<feature type="region of interest" description="Disordered" evidence="1">
    <location>
        <begin position="39"/>
        <end position="82"/>
    </location>
</feature>
<dbReference type="AlphaFoldDB" id="J3P476"/>
<reference evidence="4" key="1">
    <citation type="submission" date="2010-07" db="EMBL/GenBank/DDBJ databases">
        <title>The genome sequence of Gaeumannomyces graminis var. tritici strain R3-111a-1.</title>
        <authorList>
            <consortium name="The Broad Institute Genome Sequencing Platform"/>
            <person name="Ma L.-J."/>
            <person name="Dead R."/>
            <person name="Young S."/>
            <person name="Zeng Q."/>
            <person name="Koehrsen M."/>
            <person name="Alvarado L."/>
            <person name="Berlin A."/>
            <person name="Chapman S.B."/>
            <person name="Chen Z."/>
            <person name="Freedman E."/>
            <person name="Gellesch M."/>
            <person name="Goldberg J."/>
            <person name="Griggs A."/>
            <person name="Gujja S."/>
            <person name="Heilman E.R."/>
            <person name="Heiman D."/>
            <person name="Hepburn T."/>
            <person name="Howarth C."/>
            <person name="Jen D."/>
            <person name="Larson L."/>
            <person name="Mehta T."/>
            <person name="Neiman D."/>
            <person name="Pearson M."/>
            <person name="Roberts A."/>
            <person name="Saif S."/>
            <person name="Shea T."/>
            <person name="Shenoy N."/>
            <person name="Sisk P."/>
            <person name="Stolte C."/>
            <person name="Sykes S."/>
            <person name="Walk T."/>
            <person name="White J."/>
            <person name="Yandava C."/>
            <person name="Haas B."/>
            <person name="Nusbaum C."/>
            <person name="Birren B."/>
        </authorList>
    </citation>
    <scope>NUCLEOTIDE SEQUENCE [LARGE SCALE GENOMIC DNA]</scope>
    <source>
        <strain evidence="4">R3-111a-1</strain>
    </source>
</reference>
<dbReference type="GeneID" id="20348770"/>
<protein>
    <submittedName>
        <fullName evidence="2 3">Uncharacterized protein</fullName>
    </submittedName>
</protein>
<dbReference type="EnsemblFungi" id="EJT74472">
    <property type="protein sequence ID" value="EJT74472"/>
    <property type="gene ID" value="GGTG_08312"/>
</dbReference>
<dbReference type="EMBL" id="GL385398">
    <property type="protein sequence ID" value="EJT74472.1"/>
    <property type="molecule type" value="Genomic_DNA"/>
</dbReference>
<accession>J3P476</accession>
<reference evidence="3" key="4">
    <citation type="journal article" date="2015" name="G3 (Bethesda)">
        <title>Genome sequences of three phytopathogenic species of the Magnaporthaceae family of fungi.</title>
        <authorList>
            <person name="Okagaki L.H."/>
            <person name="Nunes C.C."/>
            <person name="Sailsbery J."/>
            <person name="Clay B."/>
            <person name="Brown D."/>
            <person name="John T."/>
            <person name="Oh Y."/>
            <person name="Young N."/>
            <person name="Fitzgerald M."/>
            <person name="Haas B.J."/>
            <person name="Zeng Q."/>
            <person name="Young S."/>
            <person name="Adiconis X."/>
            <person name="Fan L."/>
            <person name="Levin J.Z."/>
            <person name="Mitchell T.K."/>
            <person name="Okubara P.A."/>
            <person name="Farman M.L."/>
            <person name="Kohn L.M."/>
            <person name="Birren B."/>
            <person name="Ma L.-J."/>
            <person name="Dean R.A."/>
        </authorList>
    </citation>
    <scope>NUCLEOTIDE SEQUENCE</scope>
    <source>
        <strain evidence="3">R3-111a-1</strain>
    </source>
</reference>
<dbReference type="HOGENOM" id="CLU_2372929_0_0_1"/>
<reference evidence="2" key="2">
    <citation type="submission" date="2010-07" db="EMBL/GenBank/DDBJ databases">
        <authorList>
            <consortium name="The Broad Institute Genome Sequencing Platform"/>
            <consortium name="Broad Institute Genome Sequencing Center for Infectious Disease"/>
            <person name="Ma L.-J."/>
            <person name="Dead R."/>
            <person name="Young S."/>
            <person name="Zeng Q."/>
            <person name="Koehrsen M."/>
            <person name="Alvarado L."/>
            <person name="Berlin A."/>
            <person name="Chapman S.B."/>
            <person name="Chen Z."/>
            <person name="Freedman E."/>
            <person name="Gellesch M."/>
            <person name="Goldberg J."/>
            <person name="Griggs A."/>
            <person name="Gujja S."/>
            <person name="Heilman E.R."/>
            <person name="Heiman D."/>
            <person name="Hepburn T."/>
            <person name="Howarth C."/>
            <person name="Jen D."/>
            <person name="Larson L."/>
            <person name="Mehta T."/>
            <person name="Neiman D."/>
            <person name="Pearson M."/>
            <person name="Roberts A."/>
            <person name="Saif S."/>
            <person name="Shea T."/>
            <person name="Shenoy N."/>
            <person name="Sisk P."/>
            <person name="Stolte C."/>
            <person name="Sykes S."/>
            <person name="Walk T."/>
            <person name="White J."/>
            <person name="Yandava C."/>
            <person name="Haas B."/>
            <person name="Nusbaum C."/>
            <person name="Birren B."/>
        </authorList>
    </citation>
    <scope>NUCLEOTIDE SEQUENCE</scope>
    <source>
        <strain evidence="2">R3-111a-1</strain>
    </source>
</reference>
<proteinExistence type="predicted"/>
<gene>
    <name evidence="3" type="primary">20348770</name>
    <name evidence="2" type="ORF">GGTG_08312</name>
</gene>
<feature type="compositionally biased region" description="Basic and acidic residues" evidence="1">
    <location>
        <begin position="41"/>
        <end position="60"/>
    </location>
</feature>
<evidence type="ECO:0000313" key="2">
    <source>
        <dbReference type="EMBL" id="EJT74472.1"/>
    </source>
</evidence>
<evidence type="ECO:0000313" key="4">
    <source>
        <dbReference type="Proteomes" id="UP000006039"/>
    </source>
</evidence>
<evidence type="ECO:0000313" key="3">
    <source>
        <dbReference type="EnsemblFungi" id="EJT74472"/>
    </source>
</evidence>
<dbReference type="RefSeq" id="XP_009224416.1">
    <property type="nucleotide sequence ID" value="XM_009226152.1"/>
</dbReference>
<name>J3P476_GAET3</name>
<sequence>MPATWFKVDLPLAQLGSDSPPNRWRRPFALRHRSRRTAQCGEERLRHGQKEKEDDAKCAGKVDGQVPEEGGGGRSASRCLPPELCEWPPLLSSAM</sequence>
<reference evidence="3" key="5">
    <citation type="submission" date="2018-04" db="UniProtKB">
        <authorList>
            <consortium name="EnsemblFungi"/>
        </authorList>
    </citation>
    <scope>IDENTIFICATION</scope>
    <source>
        <strain evidence="3">R3-111a-1</strain>
    </source>
</reference>
<organism evidence="2">
    <name type="scientific">Gaeumannomyces tritici (strain R3-111a-1)</name>
    <name type="common">Wheat and barley take-all root rot fungus</name>
    <name type="synonym">Gaeumannomyces graminis var. tritici</name>
    <dbReference type="NCBI Taxonomy" id="644352"/>
    <lineage>
        <taxon>Eukaryota</taxon>
        <taxon>Fungi</taxon>
        <taxon>Dikarya</taxon>
        <taxon>Ascomycota</taxon>
        <taxon>Pezizomycotina</taxon>
        <taxon>Sordariomycetes</taxon>
        <taxon>Sordariomycetidae</taxon>
        <taxon>Magnaporthales</taxon>
        <taxon>Magnaporthaceae</taxon>
        <taxon>Gaeumannomyces</taxon>
    </lineage>
</organism>
<evidence type="ECO:0000256" key="1">
    <source>
        <dbReference type="SAM" id="MobiDB-lite"/>
    </source>
</evidence>